<evidence type="ECO:0000313" key="3">
    <source>
        <dbReference type="Ensembl" id="ENSSPUP00000000952.1"/>
    </source>
</evidence>
<feature type="chain" id="PRO_5034022986" evidence="2">
    <location>
        <begin position="28"/>
        <end position="109"/>
    </location>
</feature>
<reference evidence="3" key="1">
    <citation type="submission" date="2025-08" db="UniProtKB">
        <authorList>
            <consortium name="Ensembl"/>
        </authorList>
    </citation>
    <scope>IDENTIFICATION</scope>
</reference>
<accession>A0A8D0G6S9</accession>
<keyword evidence="4" id="KW-1185">Reference proteome</keyword>
<organism evidence="3 4">
    <name type="scientific">Sphenodon punctatus</name>
    <name type="common">Tuatara</name>
    <name type="synonym">Hatteria punctata</name>
    <dbReference type="NCBI Taxonomy" id="8508"/>
    <lineage>
        <taxon>Eukaryota</taxon>
        <taxon>Metazoa</taxon>
        <taxon>Chordata</taxon>
        <taxon>Craniata</taxon>
        <taxon>Vertebrata</taxon>
        <taxon>Euteleostomi</taxon>
        <taxon>Lepidosauria</taxon>
        <taxon>Sphenodontia</taxon>
        <taxon>Sphenodontidae</taxon>
        <taxon>Sphenodon</taxon>
    </lineage>
</organism>
<evidence type="ECO:0000256" key="1">
    <source>
        <dbReference type="SAM" id="MobiDB-lite"/>
    </source>
</evidence>
<proteinExistence type="predicted"/>
<keyword evidence="2" id="KW-0732">Signal</keyword>
<dbReference type="AlphaFoldDB" id="A0A8D0G6S9"/>
<dbReference type="Gene3D" id="2.60.40.3210">
    <property type="entry name" value="Zona pellucida, ZP-N domain"/>
    <property type="match status" value="1"/>
</dbReference>
<evidence type="ECO:0000313" key="4">
    <source>
        <dbReference type="Proteomes" id="UP000694392"/>
    </source>
</evidence>
<protein>
    <submittedName>
        <fullName evidence="3">Uncharacterized protein</fullName>
    </submittedName>
</protein>
<sequence>RLHIAVTAPFSLCVAAGLQLKAPGTSAAAVRLGYVGYLEDSPGESTLWSDDEGGAPRKTWPPSRPVTVQCQEAQLVVTVHRDLFGTGRLIKAADLSLGPAACPYTSLNA</sequence>
<name>A0A8D0G6S9_SPHPU</name>
<reference evidence="3" key="2">
    <citation type="submission" date="2025-09" db="UniProtKB">
        <authorList>
            <consortium name="Ensembl"/>
        </authorList>
    </citation>
    <scope>IDENTIFICATION</scope>
</reference>
<feature type="signal peptide" evidence="2">
    <location>
        <begin position="1"/>
        <end position="27"/>
    </location>
</feature>
<dbReference type="Ensembl" id="ENSSPUT00000001004.1">
    <property type="protein sequence ID" value="ENSSPUP00000000952.1"/>
    <property type="gene ID" value="ENSSPUG00000000769.1"/>
</dbReference>
<feature type="region of interest" description="Disordered" evidence="1">
    <location>
        <begin position="45"/>
        <end position="64"/>
    </location>
</feature>
<dbReference type="Proteomes" id="UP000694392">
    <property type="component" value="Unplaced"/>
</dbReference>
<evidence type="ECO:0000256" key="2">
    <source>
        <dbReference type="SAM" id="SignalP"/>
    </source>
</evidence>